<evidence type="ECO:0000313" key="2">
    <source>
        <dbReference type="EMBL" id="KAK6304083.1"/>
    </source>
</evidence>
<name>A0AAN8QN85_9TELE</name>
<organism evidence="2 3">
    <name type="scientific">Coregonus suidteri</name>
    <dbReference type="NCBI Taxonomy" id="861788"/>
    <lineage>
        <taxon>Eukaryota</taxon>
        <taxon>Metazoa</taxon>
        <taxon>Chordata</taxon>
        <taxon>Craniata</taxon>
        <taxon>Vertebrata</taxon>
        <taxon>Euteleostomi</taxon>
        <taxon>Actinopterygii</taxon>
        <taxon>Neopterygii</taxon>
        <taxon>Teleostei</taxon>
        <taxon>Protacanthopterygii</taxon>
        <taxon>Salmoniformes</taxon>
        <taxon>Salmonidae</taxon>
        <taxon>Coregoninae</taxon>
        <taxon>Coregonus</taxon>
    </lineage>
</organism>
<reference evidence="2 3" key="1">
    <citation type="submission" date="2021-04" db="EMBL/GenBank/DDBJ databases">
        <authorList>
            <person name="De Guttry C."/>
            <person name="Zahm M."/>
            <person name="Klopp C."/>
            <person name="Cabau C."/>
            <person name="Louis A."/>
            <person name="Berthelot C."/>
            <person name="Parey E."/>
            <person name="Roest Crollius H."/>
            <person name="Montfort J."/>
            <person name="Robinson-Rechavi M."/>
            <person name="Bucao C."/>
            <person name="Bouchez O."/>
            <person name="Gislard M."/>
            <person name="Lluch J."/>
            <person name="Milhes M."/>
            <person name="Lampietro C."/>
            <person name="Lopez Roques C."/>
            <person name="Donnadieu C."/>
            <person name="Braasch I."/>
            <person name="Desvignes T."/>
            <person name="Postlethwait J."/>
            <person name="Bobe J."/>
            <person name="Wedekind C."/>
            <person name="Guiguen Y."/>
        </authorList>
    </citation>
    <scope>NUCLEOTIDE SEQUENCE [LARGE SCALE GENOMIC DNA]</scope>
    <source>
        <strain evidence="2">Cs_M1</strain>
        <tissue evidence="2">Blood</tissue>
    </source>
</reference>
<feature type="domain" description="MAM" evidence="1">
    <location>
        <begin position="31"/>
        <end position="105"/>
    </location>
</feature>
<dbReference type="AlphaFoldDB" id="A0AAN8QN85"/>
<dbReference type="EMBL" id="JAGTTL010000023">
    <property type="protein sequence ID" value="KAK6304083.1"/>
    <property type="molecule type" value="Genomic_DNA"/>
</dbReference>
<dbReference type="GO" id="GO:0016020">
    <property type="term" value="C:membrane"/>
    <property type="evidence" value="ECO:0007669"/>
    <property type="project" value="InterPro"/>
</dbReference>
<dbReference type="InterPro" id="IPR013320">
    <property type="entry name" value="ConA-like_dom_sf"/>
</dbReference>
<dbReference type="CDD" id="cd06263">
    <property type="entry name" value="MAM"/>
    <property type="match status" value="1"/>
</dbReference>
<proteinExistence type="predicted"/>
<dbReference type="PROSITE" id="PS50060">
    <property type="entry name" value="MAM_2"/>
    <property type="match status" value="1"/>
</dbReference>
<comment type="caution">
    <text evidence="2">The sequence shown here is derived from an EMBL/GenBank/DDBJ whole genome shotgun (WGS) entry which is preliminary data.</text>
</comment>
<accession>A0AAN8QN85</accession>
<dbReference type="InterPro" id="IPR051560">
    <property type="entry name" value="MAM_domain-containing"/>
</dbReference>
<dbReference type="Proteomes" id="UP001356427">
    <property type="component" value="Unassembled WGS sequence"/>
</dbReference>
<dbReference type="SUPFAM" id="SSF49899">
    <property type="entry name" value="Concanavalin A-like lectins/glucanases"/>
    <property type="match status" value="1"/>
</dbReference>
<keyword evidence="3" id="KW-1185">Reference proteome</keyword>
<sequence length="143" mass="15562">MAKTKELSKYVWDKIVDLHKAGMGYKTIAKQLGTLDVWLRVKSIASVDTKVWSLIGNQGPDWNQANIIVNPSGPFQVVFQAIRGSGYEGDIAIDDVSVTKGKCKQENSVSNTVLIGGAPELCSLPLAASLTFALCSYLLLLYR</sequence>
<dbReference type="Pfam" id="PF00629">
    <property type="entry name" value="MAM"/>
    <property type="match status" value="1"/>
</dbReference>
<dbReference type="PANTHER" id="PTHR23282">
    <property type="entry name" value="APICAL ENDOSOMAL GLYCOPROTEIN PRECURSOR"/>
    <property type="match status" value="1"/>
</dbReference>
<evidence type="ECO:0000313" key="3">
    <source>
        <dbReference type="Proteomes" id="UP001356427"/>
    </source>
</evidence>
<dbReference type="SMART" id="SM00137">
    <property type="entry name" value="MAM"/>
    <property type="match status" value="1"/>
</dbReference>
<evidence type="ECO:0000259" key="1">
    <source>
        <dbReference type="PROSITE" id="PS50060"/>
    </source>
</evidence>
<dbReference type="Gene3D" id="2.60.120.200">
    <property type="match status" value="1"/>
</dbReference>
<dbReference type="InterPro" id="IPR000998">
    <property type="entry name" value="MAM_dom"/>
</dbReference>
<protein>
    <recommendedName>
        <fullName evidence="1">MAM domain-containing protein</fullName>
    </recommendedName>
</protein>
<gene>
    <name evidence="2" type="ORF">J4Q44_G00246690</name>
</gene>
<dbReference type="PANTHER" id="PTHR23282:SF123">
    <property type="entry name" value="MAM DOMAIN-CONTAINING GLYCOSYLPHOSPHATIDYLINOSITOL ANCHOR PROTEIN 1"/>
    <property type="match status" value="1"/>
</dbReference>